<proteinExistence type="predicted"/>
<comment type="caution">
    <text evidence="1">The sequence shown here is derived from an EMBL/GenBank/DDBJ whole genome shotgun (WGS) entry which is preliminary data.</text>
</comment>
<name>A0ACB9LBH3_BAUVA</name>
<accession>A0ACB9LBH3</accession>
<evidence type="ECO:0000313" key="1">
    <source>
        <dbReference type="EMBL" id="KAI4307121.1"/>
    </source>
</evidence>
<reference evidence="1 2" key="1">
    <citation type="journal article" date="2022" name="DNA Res.">
        <title>Chromosomal-level genome assembly of the orchid tree Bauhinia variegata (Leguminosae; Cercidoideae) supports the allotetraploid origin hypothesis of Bauhinia.</title>
        <authorList>
            <person name="Zhong Y."/>
            <person name="Chen Y."/>
            <person name="Zheng D."/>
            <person name="Pang J."/>
            <person name="Liu Y."/>
            <person name="Luo S."/>
            <person name="Meng S."/>
            <person name="Qian L."/>
            <person name="Wei D."/>
            <person name="Dai S."/>
            <person name="Zhou R."/>
        </authorList>
    </citation>
    <scope>NUCLEOTIDE SEQUENCE [LARGE SCALE GENOMIC DNA]</scope>
    <source>
        <strain evidence="1">BV-YZ2020</strain>
    </source>
</reference>
<protein>
    <submittedName>
        <fullName evidence="1">Uncharacterized protein</fullName>
    </submittedName>
</protein>
<evidence type="ECO:0000313" key="2">
    <source>
        <dbReference type="Proteomes" id="UP000828941"/>
    </source>
</evidence>
<organism evidence="1 2">
    <name type="scientific">Bauhinia variegata</name>
    <name type="common">Purple orchid tree</name>
    <name type="synonym">Phanera variegata</name>
    <dbReference type="NCBI Taxonomy" id="167791"/>
    <lineage>
        <taxon>Eukaryota</taxon>
        <taxon>Viridiplantae</taxon>
        <taxon>Streptophyta</taxon>
        <taxon>Embryophyta</taxon>
        <taxon>Tracheophyta</taxon>
        <taxon>Spermatophyta</taxon>
        <taxon>Magnoliopsida</taxon>
        <taxon>eudicotyledons</taxon>
        <taxon>Gunneridae</taxon>
        <taxon>Pentapetalae</taxon>
        <taxon>rosids</taxon>
        <taxon>fabids</taxon>
        <taxon>Fabales</taxon>
        <taxon>Fabaceae</taxon>
        <taxon>Cercidoideae</taxon>
        <taxon>Cercideae</taxon>
        <taxon>Bauhiniinae</taxon>
        <taxon>Bauhinia</taxon>
    </lineage>
</organism>
<gene>
    <name evidence="1" type="ORF">L6164_030340</name>
</gene>
<sequence length="1153" mass="130090">MPRSSKHKSSKHSSRDTREYSDSEKDSGLKDRKSKDESVTKVLKDSTSSEKRKLDSKDVKGVLGSGNGEYYDEYSSSKRRKERNNDGVGDRWNGGEDDRGEGSRKSRSLGDSKSRRRDESAVVYGESEEAKKSSGKGEGKHKDSGRKESREGGAEKEKKFKESRTERSVDNEEQRMSKQVFENTDLKSLDDFRSPENDNQLERKMRKKRDDSGDADKHQDDIGDGYNRHMSSRDDYTRDGRQKDEKRKDEKYREKYREELDKENKHRYDKQRDERPAKEHTSNKSDDKHTREEKDGVESRQKRTKLIESDRDRDHNHDRDGERDRDLEPGHERHHERERDHDHDYDIDRDRDYDRDWDWDREHDRDRDRDRDRERHRDPDGFHVDDRSAKNKESGSKKRSLDDRDDYSDTKSRVVKTHYSDADKKSLSSGRADSDADRGRSQSRQAHVDSIGASNKRRSSPTSNSHIGKDEYRSVNSEDTKYRDSIIDQRTKTSREGFSGQSDRSSKYKSMEKPIKIDDGPVGDLSIERSSSSKASPMALVERSPSSSSIDRRYVNKSGVRRSLEIEETGRRNIIEARDFSASEDRLVRDSTLEKPLLDDSSQADSSFYGRTSQGSASLIPPPPAFRGGLDRPFMGSLEDDSRDNNARYRRSNDPGFGRGHGNSWRGVPNWTSPVPNGFVPFQHGPTHGGFQAMMPQFPSQPLFGVRPPMEVNHAGIPYHIPEADRFPGHLRPLGWQNMLDSTGPPHLHGWDGNSSLFRDDPHMYSGSDWDRNRHSTSRGWESGSENWKEQNGDLKKDLPSPAHKDESVPSQVDDGLPEQTVQVSQDEHIQDVFCEKTPETKISSLGSPAKVHVNSLPTTMLDSASDTSTSIDRATFFSRFYLSKLDISAELALPELYEQCLCLLNVGKDVCVDADADASADPYVKNGSRARQTYAVTLSGRSPFPAIDTSVFQRATDLYKKQRVPNGGKVDIISSCKQVQVDEPVPIPGVENMQDSEMENKPMTALDKKIESISPAAKEDLNEELDQTRSLGQYHFCAPSDPSSGHGLGEKEDKVSSEQANSGDALANHSEGKYPSQLAPTLHKGGDNVDGKAESSGFAHCVNEKPGSGDPLGAPSIFEDGSPKACDTLMPGSNESESLILNRIHHSPESTH</sequence>
<keyword evidence="2" id="KW-1185">Reference proteome</keyword>
<dbReference type="EMBL" id="CM039437">
    <property type="protein sequence ID" value="KAI4307121.1"/>
    <property type="molecule type" value="Genomic_DNA"/>
</dbReference>
<dbReference type="Proteomes" id="UP000828941">
    <property type="component" value="Chromosome 12"/>
</dbReference>